<protein>
    <submittedName>
        <fullName evidence="3">GST C-terminal domain-containing protein</fullName>
    </submittedName>
</protein>
<gene>
    <name evidence="1" type="ORF">C1SCF055_LOCUS36958</name>
</gene>
<dbReference type="EMBL" id="CAMXCT010005246">
    <property type="protein sequence ID" value="CAI4011832.1"/>
    <property type="molecule type" value="Genomic_DNA"/>
</dbReference>
<evidence type="ECO:0000313" key="3">
    <source>
        <dbReference type="EMBL" id="CAL4799144.1"/>
    </source>
</evidence>
<dbReference type="EMBL" id="CAMXCT030005246">
    <property type="protein sequence ID" value="CAL4799144.1"/>
    <property type="molecule type" value="Genomic_DNA"/>
</dbReference>
<dbReference type="AlphaFoldDB" id="A0A9P1GIQ6"/>
<dbReference type="InterPro" id="IPR036282">
    <property type="entry name" value="Glutathione-S-Trfase_C_sf"/>
</dbReference>
<dbReference type="EMBL" id="CAMXCT020005246">
    <property type="protein sequence ID" value="CAL1165207.1"/>
    <property type="molecule type" value="Genomic_DNA"/>
</dbReference>
<reference evidence="2" key="2">
    <citation type="submission" date="2024-04" db="EMBL/GenBank/DDBJ databases">
        <authorList>
            <person name="Chen Y."/>
            <person name="Shah S."/>
            <person name="Dougan E. K."/>
            <person name="Thang M."/>
            <person name="Chan C."/>
        </authorList>
    </citation>
    <scope>NUCLEOTIDE SEQUENCE [LARGE SCALE GENOMIC DNA]</scope>
</reference>
<evidence type="ECO:0000313" key="1">
    <source>
        <dbReference type="EMBL" id="CAI4011832.1"/>
    </source>
</evidence>
<proteinExistence type="predicted"/>
<evidence type="ECO:0000313" key="2">
    <source>
        <dbReference type="EMBL" id="CAL1165207.1"/>
    </source>
</evidence>
<dbReference type="SUPFAM" id="SSF47616">
    <property type="entry name" value="GST C-terminal domain-like"/>
    <property type="match status" value="1"/>
</dbReference>
<keyword evidence="4" id="KW-1185">Reference proteome</keyword>
<organism evidence="1">
    <name type="scientific">Cladocopium goreaui</name>
    <dbReference type="NCBI Taxonomy" id="2562237"/>
    <lineage>
        <taxon>Eukaryota</taxon>
        <taxon>Sar</taxon>
        <taxon>Alveolata</taxon>
        <taxon>Dinophyceae</taxon>
        <taxon>Suessiales</taxon>
        <taxon>Symbiodiniaceae</taxon>
        <taxon>Cladocopium</taxon>
    </lineage>
</organism>
<evidence type="ECO:0000313" key="4">
    <source>
        <dbReference type="Proteomes" id="UP001152797"/>
    </source>
</evidence>
<accession>A0A9P1GIQ6</accession>
<comment type="caution">
    <text evidence="1">The sequence shown here is derived from an EMBL/GenBank/DDBJ whole genome shotgun (WGS) entry which is preliminary data.</text>
</comment>
<dbReference type="Proteomes" id="UP001152797">
    <property type="component" value="Unassembled WGS sequence"/>
</dbReference>
<sequence length="193" mass="21571">MCRLHNQLYKAKENMRDEKRNDAQILLVPIDIFEKTLEKSTNGFVIAEAVVFDGFTLKCGALSLIFGRWQYPAQRLLAVQEGLGPKLLSGYPNILKHKEMVAAIPEVQKYYKKQNNAAGQRKVYGRAIEASLPPGLLRKNAEWLRSTAVAEALKTTSAMAPIYLGNFISPALGLVERLMTYTSHLFDAKMSPA</sequence>
<reference evidence="1" key="1">
    <citation type="submission" date="2022-10" db="EMBL/GenBank/DDBJ databases">
        <authorList>
            <person name="Chen Y."/>
            <person name="Dougan E. K."/>
            <person name="Chan C."/>
            <person name="Rhodes N."/>
            <person name="Thang M."/>
        </authorList>
    </citation>
    <scope>NUCLEOTIDE SEQUENCE</scope>
</reference>
<name>A0A9P1GIQ6_9DINO</name>